<comment type="caution">
    <text evidence="1">The sequence shown here is derived from an EMBL/GenBank/DDBJ whole genome shotgun (WGS) entry which is preliminary data.</text>
</comment>
<evidence type="ECO:0000313" key="1">
    <source>
        <dbReference type="EMBL" id="OHE97442.1"/>
    </source>
</evidence>
<dbReference type="AlphaFoldDB" id="A0A1G4B841"/>
<proteinExistence type="predicted"/>
<keyword evidence="2" id="KW-1185">Reference proteome</keyword>
<dbReference type="Proteomes" id="UP000176998">
    <property type="component" value="Unassembled WGS sequence"/>
</dbReference>
<protein>
    <submittedName>
        <fullName evidence="1">Uncharacterized protein</fullName>
    </submittedName>
</protein>
<dbReference type="EMBL" id="MJBS01000057">
    <property type="protein sequence ID" value="OHE97442.1"/>
    <property type="molecule type" value="Genomic_DNA"/>
</dbReference>
<dbReference type="GeneID" id="34560372"/>
<sequence>MCMMASAVSGREAPAYQSQSSWNTRSWQELPSLDARTRRRYDHSLLRCLTPFSDWCLLHFAIGCFPHSRYQPSWHETGLLLRSHFSIKDSRAGSLIPWMPSACAPIDLQPPALRPSFRFVSHSRLTTARTL</sequence>
<name>A0A1G4B841_9PEZI</name>
<gene>
    <name evidence="1" type="ORF">CORC01_07224</name>
</gene>
<evidence type="ECO:0000313" key="2">
    <source>
        <dbReference type="Proteomes" id="UP000176998"/>
    </source>
</evidence>
<reference evidence="1 2" key="1">
    <citation type="submission" date="2016-09" db="EMBL/GenBank/DDBJ databases">
        <authorList>
            <person name="Capua I."/>
            <person name="De Benedictis P."/>
            <person name="Joannis T."/>
            <person name="Lombin L.H."/>
            <person name="Cattoli G."/>
        </authorList>
    </citation>
    <scope>NUCLEOTIDE SEQUENCE [LARGE SCALE GENOMIC DNA]</scope>
    <source>
        <strain evidence="1 2">IMI 309357</strain>
    </source>
</reference>
<organism evidence="1 2">
    <name type="scientific">Colletotrichum orchidophilum</name>
    <dbReference type="NCBI Taxonomy" id="1209926"/>
    <lineage>
        <taxon>Eukaryota</taxon>
        <taxon>Fungi</taxon>
        <taxon>Dikarya</taxon>
        <taxon>Ascomycota</taxon>
        <taxon>Pezizomycotina</taxon>
        <taxon>Sordariomycetes</taxon>
        <taxon>Hypocreomycetidae</taxon>
        <taxon>Glomerellales</taxon>
        <taxon>Glomerellaceae</taxon>
        <taxon>Colletotrichum</taxon>
    </lineage>
</organism>
<dbReference type="RefSeq" id="XP_022474596.1">
    <property type="nucleotide sequence ID" value="XM_022618862.1"/>
</dbReference>
<accession>A0A1G4B841</accession>